<comment type="pathway">
    <text evidence="4 20">Metabolic intermediate biosynthesis; chorismate biosynthesis; chorismate from D-erythrose 4-phosphate and phosphoenolpyruvate: step 5/7.</text>
</comment>
<keyword evidence="20" id="KW-0460">Magnesium</keyword>
<dbReference type="Pfam" id="PF01202">
    <property type="entry name" value="SKI"/>
    <property type="match status" value="1"/>
</dbReference>
<evidence type="ECO:0000256" key="12">
    <source>
        <dbReference type="ARBA" id="ARBA00022833"/>
    </source>
</evidence>
<feature type="binding site" evidence="20">
    <location>
        <position position="123"/>
    </location>
    <ligand>
        <name>ATP</name>
        <dbReference type="ChEBI" id="CHEBI:30616"/>
    </ligand>
</feature>
<evidence type="ECO:0000256" key="10">
    <source>
        <dbReference type="ARBA" id="ARBA00022741"/>
    </source>
</evidence>
<dbReference type="GO" id="GO:0003856">
    <property type="term" value="F:3-dehydroquinate synthase activity"/>
    <property type="evidence" value="ECO:0007669"/>
    <property type="project" value="UniProtKB-UniRule"/>
</dbReference>
<accession>A0A552WK06</accession>
<evidence type="ECO:0000313" key="24">
    <source>
        <dbReference type="EMBL" id="TRW43019.1"/>
    </source>
</evidence>
<keyword evidence="9 21" id="KW-0479">Metal-binding</keyword>
<dbReference type="InterPro" id="IPR000623">
    <property type="entry name" value="Shikimate_kinase/TSH1"/>
</dbReference>
<dbReference type="InterPro" id="IPR027417">
    <property type="entry name" value="P-loop_NTPase"/>
</dbReference>
<dbReference type="RefSeq" id="WP_143420060.1">
    <property type="nucleotide sequence ID" value="NZ_VJXR01000111.1"/>
</dbReference>
<dbReference type="NCBIfam" id="TIGR01357">
    <property type="entry name" value="aroB"/>
    <property type="match status" value="1"/>
</dbReference>
<dbReference type="Gene3D" id="1.20.1090.10">
    <property type="entry name" value="Dehydroquinate synthase-like - alpha domain"/>
    <property type="match status" value="1"/>
</dbReference>
<dbReference type="Pfam" id="PF24621">
    <property type="entry name" value="DHQS_C"/>
    <property type="match status" value="1"/>
</dbReference>
<dbReference type="UniPathway" id="UPA00053">
    <property type="reaction ID" value="UER00085"/>
</dbReference>
<comment type="cofactor">
    <cofactor evidence="2 21">
        <name>NAD(+)</name>
        <dbReference type="ChEBI" id="CHEBI:57540"/>
    </cofactor>
</comment>
<feature type="binding site" evidence="20">
    <location>
        <begin position="18"/>
        <end position="23"/>
    </location>
    <ligand>
        <name>ATP</name>
        <dbReference type="ChEBI" id="CHEBI:30616"/>
    </ligand>
</feature>
<dbReference type="GO" id="GO:0009423">
    <property type="term" value="P:chorismate biosynthetic process"/>
    <property type="evidence" value="ECO:0007669"/>
    <property type="project" value="UniProtKB-UniRule"/>
</dbReference>
<feature type="binding site" evidence="21">
    <location>
        <position position="358"/>
    </location>
    <ligand>
        <name>Zn(2+)</name>
        <dbReference type="ChEBI" id="CHEBI:29105"/>
    </ligand>
</feature>
<dbReference type="GO" id="GO:0005524">
    <property type="term" value="F:ATP binding"/>
    <property type="evidence" value="ECO:0007669"/>
    <property type="project" value="UniProtKB-UniRule"/>
</dbReference>
<evidence type="ECO:0000256" key="6">
    <source>
        <dbReference type="ARBA" id="ARBA00022490"/>
    </source>
</evidence>
<feature type="domain" description="3-dehydroquinate synthase C-terminal" evidence="23">
    <location>
        <begin position="355"/>
        <end position="498"/>
    </location>
</feature>
<organism evidence="24 25">
    <name type="scientific">Georgenia yuyongxinii</name>
    <dbReference type="NCBI Taxonomy" id="2589797"/>
    <lineage>
        <taxon>Bacteria</taxon>
        <taxon>Bacillati</taxon>
        <taxon>Actinomycetota</taxon>
        <taxon>Actinomycetes</taxon>
        <taxon>Micrococcales</taxon>
        <taxon>Bogoriellaceae</taxon>
        <taxon>Georgenia</taxon>
    </lineage>
</organism>
<comment type="similarity">
    <text evidence="5 21">Belongs to the sugar phosphate cyclases superfamily. Dehydroquinate synthase family.</text>
</comment>
<comment type="similarity">
    <text evidence="20">Belongs to the shikimate kinase family.</text>
</comment>
<keyword evidence="17" id="KW-0511">Multifunctional enzyme</keyword>
<feature type="binding site" evidence="21">
    <location>
        <position position="438"/>
    </location>
    <ligand>
        <name>Zn(2+)</name>
        <dbReference type="ChEBI" id="CHEBI:29105"/>
    </ligand>
</feature>
<feature type="binding site" evidence="20">
    <location>
        <position position="64"/>
    </location>
    <ligand>
        <name>substrate</name>
    </ligand>
</feature>
<evidence type="ECO:0000256" key="16">
    <source>
        <dbReference type="ARBA" id="ARBA00023239"/>
    </source>
</evidence>
<dbReference type="SUPFAM" id="SSF52540">
    <property type="entry name" value="P-loop containing nucleoside triphosphate hydrolases"/>
    <property type="match status" value="1"/>
</dbReference>
<feature type="binding site" evidence="20">
    <location>
        <position position="141"/>
    </location>
    <ligand>
        <name>substrate</name>
    </ligand>
</feature>
<name>A0A552WK06_9MICO</name>
<evidence type="ECO:0000256" key="3">
    <source>
        <dbReference type="ARBA" id="ARBA00004661"/>
    </source>
</evidence>
<dbReference type="CDD" id="cd08195">
    <property type="entry name" value="DHQS"/>
    <property type="match status" value="1"/>
</dbReference>
<dbReference type="GO" id="GO:0005737">
    <property type="term" value="C:cytoplasm"/>
    <property type="evidence" value="ECO:0007669"/>
    <property type="project" value="UniProtKB-SubCell"/>
</dbReference>
<feature type="binding site" evidence="21">
    <location>
        <position position="316"/>
    </location>
    <ligand>
        <name>NAD(+)</name>
        <dbReference type="ChEBI" id="CHEBI:57540"/>
    </ligand>
</feature>
<dbReference type="GO" id="GO:0004765">
    <property type="term" value="F:shikimate kinase activity"/>
    <property type="evidence" value="ECO:0007669"/>
    <property type="project" value="UniProtKB-UniRule"/>
</dbReference>
<dbReference type="CDD" id="cd00464">
    <property type="entry name" value="SK"/>
    <property type="match status" value="1"/>
</dbReference>
<evidence type="ECO:0000256" key="11">
    <source>
        <dbReference type="ARBA" id="ARBA00022777"/>
    </source>
</evidence>
<keyword evidence="25" id="KW-1185">Reference proteome</keyword>
<dbReference type="Gene3D" id="3.40.50.1970">
    <property type="match status" value="1"/>
</dbReference>
<keyword evidence="8 20" id="KW-0808">Transferase</keyword>
<keyword evidence="6 21" id="KW-0963">Cytoplasm</keyword>
<comment type="caution">
    <text evidence="24">The sequence shown here is derived from an EMBL/GenBank/DDBJ whole genome shotgun (WGS) entry which is preliminary data.</text>
</comment>
<keyword evidence="13 20" id="KW-0067">ATP-binding</keyword>
<keyword evidence="15 21" id="KW-0057">Aromatic amino acid biosynthesis</keyword>
<evidence type="ECO:0000259" key="22">
    <source>
        <dbReference type="Pfam" id="PF01761"/>
    </source>
</evidence>
<dbReference type="Pfam" id="PF01761">
    <property type="entry name" value="DHQ_synthase"/>
    <property type="match status" value="1"/>
</dbReference>
<dbReference type="GO" id="GO:0000287">
    <property type="term" value="F:magnesium ion binding"/>
    <property type="evidence" value="ECO:0007669"/>
    <property type="project" value="UniProtKB-UniRule"/>
</dbReference>
<comment type="cofactor">
    <cofactor evidence="21">
        <name>Co(2+)</name>
        <dbReference type="ChEBI" id="CHEBI:48828"/>
    </cofactor>
    <cofactor evidence="21">
        <name>Zn(2+)</name>
        <dbReference type="ChEBI" id="CHEBI:29105"/>
    </cofactor>
    <text evidence="21">Binds 1 divalent metal cation per subunit. Can use either Co(2+) or Zn(2+).</text>
</comment>
<feature type="binding site" evidence="21">
    <location>
        <begin position="303"/>
        <end position="304"/>
    </location>
    <ligand>
        <name>NAD(+)</name>
        <dbReference type="ChEBI" id="CHEBI:57540"/>
    </ligand>
</feature>
<evidence type="ECO:0000256" key="13">
    <source>
        <dbReference type="ARBA" id="ARBA00022840"/>
    </source>
</evidence>
<evidence type="ECO:0000256" key="19">
    <source>
        <dbReference type="ARBA" id="ARBA00048567"/>
    </source>
</evidence>
<comment type="cofactor">
    <cofactor evidence="20">
        <name>Mg(2+)</name>
        <dbReference type="ChEBI" id="CHEBI:18420"/>
    </cofactor>
    <text evidence="20">Binds 1 Mg(2+) ion per subunit.</text>
</comment>
<comment type="subunit">
    <text evidence="20">Monomer.</text>
</comment>
<evidence type="ECO:0000256" key="9">
    <source>
        <dbReference type="ARBA" id="ARBA00022723"/>
    </source>
</evidence>
<comment type="function">
    <text evidence="21">Catalyzes the conversion of 3-deoxy-D-arabino-heptulosonate 7-phosphate (DAHP) to dehydroquinate (DHQ).</text>
</comment>
<comment type="catalytic activity">
    <reaction evidence="19 20">
        <text>shikimate + ATP = 3-phosphoshikimate + ADP + H(+)</text>
        <dbReference type="Rhea" id="RHEA:13121"/>
        <dbReference type="ChEBI" id="CHEBI:15378"/>
        <dbReference type="ChEBI" id="CHEBI:30616"/>
        <dbReference type="ChEBI" id="CHEBI:36208"/>
        <dbReference type="ChEBI" id="CHEBI:145989"/>
        <dbReference type="ChEBI" id="CHEBI:456216"/>
        <dbReference type="EC" id="2.7.1.71"/>
    </reaction>
</comment>
<feature type="binding site" evidence="21">
    <location>
        <begin position="343"/>
        <end position="346"/>
    </location>
    <ligand>
        <name>NAD(+)</name>
        <dbReference type="ChEBI" id="CHEBI:57540"/>
    </ligand>
</feature>
<keyword evidence="10 21" id="KW-0547">Nucleotide-binding</keyword>
<feature type="binding site" evidence="21">
    <location>
        <begin position="245"/>
        <end position="250"/>
    </location>
    <ligand>
        <name>NAD(+)</name>
        <dbReference type="ChEBI" id="CHEBI:57540"/>
    </ligand>
</feature>
<protein>
    <recommendedName>
        <fullName evidence="20 21">Multifunctional fusion protein</fullName>
    </recommendedName>
    <domain>
        <recommendedName>
            <fullName evidence="20">Shikimate kinase</fullName>
            <shortName evidence="20">SK</shortName>
            <ecNumber evidence="20">2.7.1.71</ecNumber>
        </recommendedName>
    </domain>
    <domain>
        <recommendedName>
            <fullName evidence="21">3-dehydroquinate synthase</fullName>
            <shortName evidence="21">DHQS</shortName>
            <ecNumber evidence="21">4.2.3.4</ecNumber>
        </recommendedName>
    </domain>
</protein>
<reference evidence="24 25" key="1">
    <citation type="submission" date="2019-07" db="EMBL/GenBank/DDBJ databases">
        <title>Georgenia wutianyii sp. nov. and Georgenia *** sp. nov. isolated from plateau pika (Ochotona curzoniae) in the Qinghai-Tibet plateau of China.</title>
        <authorList>
            <person name="Tian Z."/>
        </authorList>
    </citation>
    <scope>NUCLEOTIDE SEQUENCE [LARGE SCALE GENOMIC DNA]</scope>
    <source>
        <strain evidence="24 25">Z446</strain>
    </source>
</reference>
<dbReference type="PANTHER" id="PTHR43622">
    <property type="entry name" value="3-DEHYDROQUINATE SYNTHASE"/>
    <property type="match status" value="1"/>
</dbReference>
<dbReference type="SUPFAM" id="SSF56796">
    <property type="entry name" value="Dehydroquinate synthase-like"/>
    <property type="match status" value="1"/>
</dbReference>
<evidence type="ECO:0000313" key="25">
    <source>
        <dbReference type="Proteomes" id="UP000318693"/>
    </source>
</evidence>
<evidence type="ECO:0000256" key="21">
    <source>
        <dbReference type="HAMAP-Rule" id="MF_00110"/>
    </source>
</evidence>
<dbReference type="Proteomes" id="UP000318693">
    <property type="component" value="Unassembled WGS sequence"/>
</dbReference>
<evidence type="ECO:0000256" key="8">
    <source>
        <dbReference type="ARBA" id="ARBA00022679"/>
    </source>
</evidence>
<dbReference type="PRINTS" id="PR01100">
    <property type="entry name" value="SHIKIMTKNASE"/>
</dbReference>
<dbReference type="HAMAP" id="MF_00110">
    <property type="entry name" value="DHQ_synthase"/>
    <property type="match status" value="1"/>
</dbReference>
<dbReference type="InterPro" id="IPR023000">
    <property type="entry name" value="Shikimate_kinase_CS"/>
</dbReference>
<dbReference type="InterPro" id="IPR056179">
    <property type="entry name" value="DHQS_C"/>
</dbReference>
<dbReference type="InterPro" id="IPR031322">
    <property type="entry name" value="Shikimate/glucono_kinase"/>
</dbReference>
<evidence type="ECO:0000256" key="1">
    <source>
        <dbReference type="ARBA" id="ARBA00001393"/>
    </source>
</evidence>
<proteinExistence type="inferred from homology"/>
<keyword evidence="11 20" id="KW-0418">Kinase</keyword>
<evidence type="ECO:0000256" key="5">
    <source>
        <dbReference type="ARBA" id="ARBA00005412"/>
    </source>
</evidence>
<dbReference type="GO" id="GO:0008652">
    <property type="term" value="P:amino acid biosynthetic process"/>
    <property type="evidence" value="ECO:0007669"/>
    <property type="project" value="UniProtKB-KW"/>
</dbReference>
<comment type="function">
    <text evidence="20">Catalyzes the specific phosphorylation of the 3-hydroxyl group of shikimic acid using ATP as a cosubstrate.</text>
</comment>
<dbReference type="EC" id="2.7.1.71" evidence="20"/>
<evidence type="ECO:0000259" key="23">
    <source>
        <dbReference type="Pfam" id="PF24621"/>
    </source>
</evidence>
<dbReference type="HAMAP" id="MF_00109">
    <property type="entry name" value="Shikimate_kinase"/>
    <property type="match status" value="1"/>
</dbReference>
<dbReference type="InterPro" id="IPR030960">
    <property type="entry name" value="DHQS/DOIS_N"/>
</dbReference>
<dbReference type="Gene3D" id="3.40.50.300">
    <property type="entry name" value="P-loop containing nucleotide triphosphate hydrolases"/>
    <property type="match status" value="1"/>
</dbReference>
<feature type="domain" description="3-dehydroquinate synthase N-terminal" evidence="22">
    <location>
        <begin position="242"/>
        <end position="353"/>
    </location>
</feature>
<dbReference type="InterPro" id="IPR016037">
    <property type="entry name" value="DHQ_synth_AroB"/>
</dbReference>
<evidence type="ECO:0000256" key="2">
    <source>
        <dbReference type="ARBA" id="ARBA00001911"/>
    </source>
</evidence>
<dbReference type="FunFam" id="3.40.50.1970:FF:000012">
    <property type="entry name" value="3-dehydroquinate synthase"/>
    <property type="match status" value="1"/>
</dbReference>
<dbReference type="EMBL" id="VJXR01000111">
    <property type="protein sequence ID" value="TRW43019.1"/>
    <property type="molecule type" value="Genomic_DNA"/>
</dbReference>
<keyword evidence="7 21" id="KW-0028">Amino-acid biosynthesis</keyword>
<dbReference type="PROSITE" id="PS01128">
    <property type="entry name" value="SHIKIMATE_KINASE"/>
    <property type="match status" value="1"/>
</dbReference>
<feature type="binding site" evidence="21">
    <location>
        <begin position="279"/>
        <end position="283"/>
    </location>
    <ligand>
        <name>NAD(+)</name>
        <dbReference type="ChEBI" id="CHEBI:57540"/>
    </ligand>
</feature>
<sequence length="536" mass="56628">MPSHSATRPVLVLVGPPGAGKTTVGRLLASKLGVDFHDTDEAVEQTAGTTIPELFRTRGEAHFRALEHRVVTTELAGHTGVLALGGGAVMDPATRAALRDHMVVFLDVDTRQAVRRVGRSGNRPLLAGDPTAKFDALMRERRAVYEAVATTVCVTTDRRPAEVAAQILQALAARGDAPARIHVGGPAGYDVVVGRDLDAEVAAMVGPDATRVLVLHPGALTDRAESLRAALEGDGRTAIRHTIPDAEQAKTLDVVAECWDLLGTERFGREDVVVALGGGATTDVAGFVAASWLRGVRLVNVPTTLLAMVDAAVGGKTGINTAAGKNLVGAFHPPAGVVCDLTTLATLPADDLRAGLAEVIKAGFIADPQILRLVEADGGAGARTPGSAVLRELVERAVAVKARVVSEDLREQGLREILNYGHTFAHAIERTEGYRWRHGDAVAVGMVFAAELAHATGILDAAGVQRHRELLTMVGLPVRYEGGTWSELLEAMTHDKKVRGNALRFVLLEDIGRPTVLRAPEPAHLEQAYARVRASA</sequence>
<comment type="catalytic activity">
    <reaction evidence="1 21">
        <text>7-phospho-2-dehydro-3-deoxy-D-arabino-heptonate = 3-dehydroquinate + phosphate</text>
        <dbReference type="Rhea" id="RHEA:21968"/>
        <dbReference type="ChEBI" id="CHEBI:32364"/>
        <dbReference type="ChEBI" id="CHEBI:43474"/>
        <dbReference type="ChEBI" id="CHEBI:58394"/>
        <dbReference type="EC" id="4.2.3.4"/>
    </reaction>
</comment>
<keyword evidence="14 21" id="KW-0520">NAD</keyword>
<feature type="binding site" evidence="20">
    <location>
        <position position="86"/>
    </location>
    <ligand>
        <name>substrate</name>
    </ligand>
</feature>
<evidence type="ECO:0000256" key="14">
    <source>
        <dbReference type="ARBA" id="ARBA00023027"/>
    </source>
</evidence>
<evidence type="ECO:0000256" key="18">
    <source>
        <dbReference type="ARBA" id="ARBA00023285"/>
    </source>
</evidence>
<dbReference type="PANTHER" id="PTHR43622:SF7">
    <property type="entry name" value="3-DEHYDROQUINATE SYNTHASE, CHLOROPLASTIC"/>
    <property type="match status" value="1"/>
</dbReference>
<evidence type="ECO:0000256" key="4">
    <source>
        <dbReference type="ARBA" id="ARBA00004842"/>
    </source>
</evidence>
<dbReference type="InterPro" id="IPR050071">
    <property type="entry name" value="Dehydroquinate_synthase"/>
</dbReference>
<keyword evidence="12 21" id="KW-0862">Zinc</keyword>
<evidence type="ECO:0000256" key="7">
    <source>
        <dbReference type="ARBA" id="ARBA00022605"/>
    </source>
</evidence>
<comment type="pathway">
    <text evidence="3 21">Metabolic intermediate biosynthesis; chorismate biosynthesis; chorismate from D-erythrose 4-phosphate and phosphoenolpyruvate: step 2/7.</text>
</comment>
<feature type="binding site" evidence="21">
    <location>
        <position position="325"/>
    </location>
    <ligand>
        <name>NAD(+)</name>
        <dbReference type="ChEBI" id="CHEBI:57540"/>
    </ligand>
</feature>
<keyword evidence="18 21" id="KW-0170">Cobalt</keyword>
<feature type="binding site" evidence="21">
    <location>
        <position position="422"/>
    </location>
    <ligand>
        <name>Zn(2+)</name>
        <dbReference type="ChEBI" id="CHEBI:29105"/>
    </ligand>
</feature>
<dbReference type="GO" id="GO:0009073">
    <property type="term" value="P:aromatic amino acid family biosynthetic process"/>
    <property type="evidence" value="ECO:0007669"/>
    <property type="project" value="UniProtKB-KW"/>
</dbReference>
<gene>
    <name evidence="21" type="primary">aroB</name>
    <name evidence="20" type="synonym">aroK</name>
    <name evidence="24" type="ORF">FJ693_19320</name>
</gene>
<feature type="binding site" evidence="20">
    <location>
        <position position="158"/>
    </location>
    <ligand>
        <name>ATP</name>
        <dbReference type="ChEBI" id="CHEBI:30616"/>
    </ligand>
</feature>
<comment type="subcellular location">
    <subcellularLocation>
        <location evidence="21">Cytoplasm</location>
    </subcellularLocation>
</comment>
<evidence type="ECO:0000256" key="20">
    <source>
        <dbReference type="HAMAP-Rule" id="MF_00109"/>
    </source>
</evidence>
<evidence type="ECO:0000256" key="17">
    <source>
        <dbReference type="ARBA" id="ARBA00023268"/>
    </source>
</evidence>
<keyword evidence="16 21" id="KW-0456">Lyase</keyword>
<feature type="binding site" evidence="20">
    <location>
        <position position="22"/>
    </location>
    <ligand>
        <name>Mg(2+)</name>
        <dbReference type="ChEBI" id="CHEBI:18420"/>
    </ligand>
</feature>
<dbReference type="EC" id="4.2.3.4" evidence="21"/>
<dbReference type="AlphaFoldDB" id="A0A552WK06"/>
<evidence type="ECO:0000256" key="15">
    <source>
        <dbReference type="ARBA" id="ARBA00023141"/>
    </source>
</evidence>
<feature type="binding site" evidence="20">
    <location>
        <position position="40"/>
    </location>
    <ligand>
        <name>substrate</name>
    </ligand>
</feature>